<dbReference type="PANTHER" id="PTHR13367:SF34">
    <property type="match status" value="1"/>
</dbReference>
<dbReference type="Proteomes" id="UP000616885">
    <property type="component" value="Unassembled WGS sequence"/>
</dbReference>
<evidence type="ECO:0000313" key="10">
    <source>
        <dbReference type="EMBL" id="KAF9744097.1"/>
    </source>
</evidence>
<dbReference type="Pfam" id="PF12340">
    <property type="entry name" value="DUF3638"/>
    <property type="match status" value="1"/>
</dbReference>
<dbReference type="InterPro" id="IPR046541">
    <property type="entry name" value="DUF6606"/>
</dbReference>
<dbReference type="GO" id="GO:0006508">
    <property type="term" value="P:proteolysis"/>
    <property type="evidence" value="ECO:0007669"/>
    <property type="project" value="UniProtKB-KW"/>
</dbReference>
<dbReference type="InterPro" id="IPR022099">
    <property type="entry name" value="DUF3638"/>
</dbReference>
<organism evidence="10 11">
    <name type="scientific">Bionectria ochroleuca</name>
    <name type="common">Gliocladium roseum</name>
    <dbReference type="NCBI Taxonomy" id="29856"/>
    <lineage>
        <taxon>Eukaryota</taxon>
        <taxon>Fungi</taxon>
        <taxon>Dikarya</taxon>
        <taxon>Ascomycota</taxon>
        <taxon>Pezizomycotina</taxon>
        <taxon>Sordariomycetes</taxon>
        <taxon>Hypocreomycetidae</taxon>
        <taxon>Hypocreales</taxon>
        <taxon>Bionectriaceae</taxon>
        <taxon>Clonostachys</taxon>
    </lineage>
</organism>
<feature type="domain" description="DUF3645" evidence="8">
    <location>
        <begin position="2193"/>
        <end position="2226"/>
    </location>
</feature>
<keyword evidence="3" id="KW-0645">Protease</keyword>
<evidence type="ECO:0000256" key="3">
    <source>
        <dbReference type="ARBA" id="ARBA00022670"/>
    </source>
</evidence>
<feature type="domain" description="DUF6606" evidence="9">
    <location>
        <begin position="13"/>
        <end position="287"/>
    </location>
</feature>
<evidence type="ECO:0000256" key="5">
    <source>
        <dbReference type="ARBA" id="ARBA00022801"/>
    </source>
</evidence>
<dbReference type="Pfam" id="PF12359">
    <property type="entry name" value="DUF3645"/>
    <property type="match status" value="1"/>
</dbReference>
<dbReference type="EMBL" id="JADCTT010000015">
    <property type="protein sequence ID" value="KAF9744097.1"/>
    <property type="molecule type" value="Genomic_DNA"/>
</dbReference>
<dbReference type="Pfam" id="PF20255">
    <property type="entry name" value="DUF6606"/>
    <property type="match status" value="1"/>
</dbReference>
<reference evidence="10" key="1">
    <citation type="submission" date="2020-10" db="EMBL/GenBank/DDBJ databases">
        <title>High-Quality Genome Resource of Clonostachys rosea strain S41 by Oxford Nanopore Long-Read Sequencing.</title>
        <authorList>
            <person name="Wang H."/>
        </authorList>
    </citation>
    <scope>NUCLEOTIDE SEQUENCE</scope>
    <source>
        <strain evidence="10">S41</strain>
    </source>
</reference>
<protein>
    <recommendedName>
        <fullName evidence="2">ubiquitinyl hydrolase 1</fullName>
        <ecNumber evidence="2">3.4.19.12</ecNumber>
    </recommendedName>
</protein>
<comment type="caution">
    <text evidence="10">The sequence shown here is derived from an EMBL/GenBank/DDBJ whole genome shotgun (WGS) entry which is preliminary data.</text>
</comment>
<evidence type="ECO:0000259" key="8">
    <source>
        <dbReference type="Pfam" id="PF12359"/>
    </source>
</evidence>
<keyword evidence="4" id="KW-0833">Ubl conjugation pathway</keyword>
<accession>A0A8H7MYI7</accession>
<dbReference type="EC" id="3.4.19.12" evidence="2"/>
<sequence>MTLTSTLSQLETVIDHVFLPPKLPGCNDEGLNDWETQLVDALYVSLREFCTYEWSRVNYSSLRLALKAVESFNSLSGADSVPSSNLSCTLERLRTEGSIIPIYVGLQNAGILFRSVDERVVFETFELSPTNASVFSNKGRLQRQFPAVTVSIPRDTLAREGFCAAISTLINNMSAQSIAEMQPHIRKARQAQVEDRDTANPAIVTQLLTSVLRPFGEMVHDRRLWKNTREEVRYEKGNRLPWRRSPIWLLMRVVLQLTLASGESSSDTRHRDPLYKRFMVYFMAHVLNLTLDKGIASGALHVMNAKLARRLVKLDINHTEPWMQKVHDTMKKTTALLRDRWAVVVKKDSRSLELSGILKQSMDQECEFLLPELESFIDEVRQRLGLPGANTFHPSSTIIRVSEHALPSLHSAQTSGDYRIYNIVAFENWVTYCLQDWIEEHLRNEDTCEKLYSIMKEYRAFAANLYESKPEGQSIMALTLMELWVACDRSAAAIHSLLADYDPEVSVEACASLLLRARIHMDRLAVVEVYLQQRRKQVTHAESVFTTFGTSKAFGVRFYNQSPKHQQLLDRIETRARQEQENKRNQFRTLKSRYHNLIAQAASLNHEEITVINKWGDPSPKHKKKRCQKCRLGSEAAGLRIDIYEWPLPRNHMEAKATVFELDVPQAFQSWRDCTHFIRTHVLGKVKSRPSNQPYIGYLSQYQGLKAFKSVGVSKDERVVLVSNTKPNVVTHRDKKVISVSEEHAVCLNNGMNWGFFDREENSVMEKLDIEPYVAESCTFTVPLALQPFLKRPWNAPDGPDPNIVIASQSRCPDNLSTDEFKALCSLPLGHRVIWENLLKEFAMPSVDWSKVETALFAWQISHQAGPSLAGSGLRSSHKGLGDETLVRKLLHEMGKCLNHLKENWVSLPAVATFTIITTRLLSLTNELVMQNLRGKVSAAKDDAQLQDLTRRLLETALACSQAFDVDSWHLTVILQDPEAVFVFIESCITIRESLGRHRKSAMSDTAFLSSLLLRHHRLVFLTKTPLILEVTSGHNIGLDLAIEKIWPSYNRAKGESWTKQASCWLQTTSASQDGMSQLQVHYNVLTAELLVNGLPLSRLPSDYEAHENYLLLFGRSSVEVMPSAEKGMKFSTRCAIQGHQVHLSLHNNDLLVRAFKGENVWELVPSRVFSQVFPSHFIHNHVHWCDMANEVIEFRRKDRTWSPDARGWKLRRHESKWRLERPNVFLVSPSSQTAGRLFDVFKPLEKLLGLHMFFDWSTGCLEIEIIRLQLAFYIEAGSDHIMSRQYRGMRVASRQTIGTLIGLVDKLVLVKVGDSLNQSVLVPNWAPTCQRNPRTDHVTVTIPSSATRVEVYQLNRHLHCLTGNGSLKSKLFLAELHGLTSSCVPDPFTLHTGTEEALTILHSEGVRSFTCLSQEEADLLRRISQLSPERSFYPANLRVMQVVDWGSRGLSPLSQHFEFSRSVRALFTQAEETSFFYSDFAQPPLTGGVCLELEDREAIRSSAFYRDRFGAEAHATKYDAPYSNPRDRDQDSQSARDVSIMAAVFCDTDVQLPFCIPNDCARSLYEDLAGPIMLLPDQHSRGICLSFDPKWFNNPWPLLGEEWRRIQDVIVGRDPDDRFALLPWIVSLAFAKPIQSGLLSILVGLIFHAEHRVMVFPHRTALHINDGYRASRDEIEGYVNSALIPFEISDWANGSRFIGESNQEAYERRRSQYLSDRAKCVCKFANAIYEQWPCSKPSRPTDPQMSNYIRISEAMEQIRTKFKSWYNNLQFFQSMESMCNSLRVSPRLILMQMNRAYWKSLSLEWKKAVVNFGSCLTQLQGSERLLGLHGHEADLVKEISDLGPRTWNPLDYPDSLLLEIEGSIRIRKVQQKIAETMVTPPTIASKNVVMQLNMGEGKSSVIVPIVAAALGDGTSLVRVIVAKPQSRQMFEMLVSKLGGLIGRRIYHMPFSRSLRPTATQAEFLEHHYRQCRDHGGVLLVQPENLLSLQLMIQEAAIKELDALSNSLIRIQRNFFDEFARDIIDESDENFSVKFELIYTMGLQGPIDYAPGRWIIIEQVLGLVSKYAPKLLEQFPKSIEIHTRSTDRYPRIRFLNKKASDEVLRLVANHICENGLLPGFPISRQSKKCRDMVRHYIIEPKPCPDVIACVENGVFWDTASNSLLLIRGLFASGILEFIFGKKRWRVNYGLDATRDPKTRLAVPYRAKDSPSPRSEFSHPDVVICLTSISYYYGGLTDDELFLAFERLMLSDQADVEYHHWVELVQNLPESFRQLDGVNIRDRQLCIGRIFPHLRYSKGVIDYFLSKIVFVKEMKEFPHKLSASGWDLGRVKTFPATGFSGTNDSQHVLPLTVKQLDLPDQKHTNALVLENLLRPENSVIVLSEQLGHSAVWDAMQLLELTVRMDPETRVILDIGAQIIDLANEEVAKAWLSLVQGKKEIRGVVFCSDDDELSVLDRQGQVERLQTSPFAKDLGSCLVFLDEAHTRGIDLRLPQNYRAAVTLGANLVKDRLVQDVLTWSISETWADLRRLFPLWATQGKAFARQQKLWQQVSGSASQLSMGKSLAEEFLEDEARSLESRYRPRSQRDDLMDEGMAQSQNPMLQQIYHKYSEFSDVELYASSLQEEQERELAPEDVSHFVLTGLINPLSSGFRQPFDIFKNTSAAAEFDVSQWPKGLLVTADFARTVRAGSFRKSYMDDYLRNVQWILTSSASGSMKMVAISPYEANQLRDEMENSKVVVRHIYAARQNQGFAPLDSLDIYTLPGSAPQQEIPRALIIELNLFAGQLYFRSFKEYTEVCDYLGLAWKAAEEGQKIMPDGFIERPTDDQTCGFRTSPVKFMKAILTRIRSNCEGIEKTHLGKVLEGALLTEDDFPGEHVNGSG</sequence>
<evidence type="ECO:0000256" key="1">
    <source>
        <dbReference type="ARBA" id="ARBA00000707"/>
    </source>
</evidence>
<name>A0A8H7MYI7_BIOOC</name>
<feature type="domain" description="DUF3638" evidence="7">
    <location>
        <begin position="1846"/>
        <end position="2071"/>
    </location>
</feature>
<evidence type="ECO:0000259" key="9">
    <source>
        <dbReference type="Pfam" id="PF20255"/>
    </source>
</evidence>
<gene>
    <name evidence="10" type="ORF">IM811_005677</name>
</gene>
<comment type="catalytic activity">
    <reaction evidence="1">
        <text>Thiol-dependent hydrolysis of ester, thioester, amide, peptide and isopeptide bonds formed by the C-terminal Gly of ubiquitin (a 76-residue protein attached to proteins as an intracellular targeting signal).</text>
        <dbReference type="EC" id="3.4.19.12"/>
    </reaction>
</comment>
<evidence type="ECO:0000256" key="2">
    <source>
        <dbReference type="ARBA" id="ARBA00012759"/>
    </source>
</evidence>
<keyword evidence="5" id="KW-0378">Hydrolase</keyword>
<dbReference type="InterPro" id="IPR022105">
    <property type="entry name" value="DUF3645"/>
</dbReference>
<keyword evidence="6" id="KW-0788">Thiol protease</keyword>
<evidence type="ECO:0000256" key="4">
    <source>
        <dbReference type="ARBA" id="ARBA00022786"/>
    </source>
</evidence>
<evidence type="ECO:0000256" key="6">
    <source>
        <dbReference type="ARBA" id="ARBA00022807"/>
    </source>
</evidence>
<dbReference type="InterPro" id="IPR051346">
    <property type="entry name" value="OTU_Deubiquitinase"/>
</dbReference>
<dbReference type="GO" id="GO:0004843">
    <property type="term" value="F:cysteine-type deubiquitinase activity"/>
    <property type="evidence" value="ECO:0007669"/>
    <property type="project" value="UniProtKB-EC"/>
</dbReference>
<dbReference type="PANTHER" id="PTHR13367">
    <property type="entry name" value="UBIQUITIN THIOESTERASE"/>
    <property type="match status" value="1"/>
</dbReference>
<evidence type="ECO:0000259" key="7">
    <source>
        <dbReference type="Pfam" id="PF12340"/>
    </source>
</evidence>
<evidence type="ECO:0000313" key="11">
    <source>
        <dbReference type="Proteomes" id="UP000616885"/>
    </source>
</evidence>
<proteinExistence type="predicted"/>